<sequence>MRDSPLAVEDRTPLPVSDTNAHEEPTDVVLSITLSVAETLSSLIEKATISQEAAPEEAPPAAKTVVAPSRELKHKVPQTAPTAKFEQFSSHPWAPFFKPRVQIKECEYYHSDLDVRNYEKVTAAGYSGLHLHPSGEPLPKIPVSRKSGWAVGKFVEGAYQPGVLKARIIHLVMKDTRVSVAAELLLKDTTRFRSYMLSTPHRRMTVGTSLNSIEDSANPVLAMLENCRMASTFEPDTMSWLAARAGRRRRHIGAADPKRLNVALSRARNGMFVIGCLSSLKVIPLWKQIITWCRFNRVLAEMCFFEKTTPAAIKSESGLRKKGEM</sequence>
<dbReference type="InterPro" id="IPR027417">
    <property type="entry name" value="P-loop_NTPase"/>
</dbReference>
<proteinExistence type="predicted"/>
<reference evidence="2" key="1">
    <citation type="submission" date="2018-11" db="EMBL/GenBank/DDBJ databases">
        <authorList>
            <consortium name="Pathogen Informatics"/>
        </authorList>
    </citation>
    <scope>NUCLEOTIDE SEQUENCE [LARGE SCALE GENOMIC DNA]</scope>
</reference>
<name>A0A3P8HLM7_HELPZ</name>
<gene>
    <name evidence="2" type="ORF">HPBE_LOCUS24312</name>
</gene>
<evidence type="ECO:0000256" key="1">
    <source>
        <dbReference type="SAM" id="MobiDB-lite"/>
    </source>
</evidence>
<feature type="region of interest" description="Disordered" evidence="1">
    <location>
        <begin position="1"/>
        <end position="24"/>
    </location>
</feature>
<evidence type="ECO:0008006" key="3">
    <source>
        <dbReference type="Google" id="ProtNLM"/>
    </source>
</evidence>
<dbReference type="AlphaFoldDB" id="A0A3P8HLM7"/>
<organism evidence="2">
    <name type="scientific">Heligmosomoides polygyrus</name>
    <name type="common">Parasitic roundworm</name>
    <dbReference type="NCBI Taxonomy" id="6339"/>
    <lineage>
        <taxon>Eukaryota</taxon>
        <taxon>Metazoa</taxon>
        <taxon>Ecdysozoa</taxon>
        <taxon>Nematoda</taxon>
        <taxon>Chromadorea</taxon>
        <taxon>Rhabditida</taxon>
        <taxon>Rhabditina</taxon>
        <taxon>Rhabditomorpha</taxon>
        <taxon>Strongyloidea</taxon>
        <taxon>Heligmosomidae</taxon>
        <taxon>Heligmosomoides</taxon>
    </lineage>
</organism>
<feature type="compositionally biased region" description="Basic and acidic residues" evidence="1">
    <location>
        <begin position="1"/>
        <end position="12"/>
    </location>
</feature>
<protein>
    <recommendedName>
        <fullName evidence="3">DNA2/NAM7 helicase-like C-terminal domain-containing protein</fullName>
    </recommendedName>
</protein>
<dbReference type="Gene3D" id="3.40.50.300">
    <property type="entry name" value="P-loop containing nucleotide triphosphate hydrolases"/>
    <property type="match status" value="1"/>
</dbReference>
<accession>A0A3P8HLM7</accession>
<dbReference type="EMBL" id="UZAH01036177">
    <property type="protein sequence ID" value="VDP44306.1"/>
    <property type="molecule type" value="Genomic_DNA"/>
</dbReference>
<evidence type="ECO:0000313" key="2">
    <source>
        <dbReference type="EMBL" id="VDP44306.1"/>
    </source>
</evidence>